<comment type="caution">
    <text evidence="2">The sequence shown here is derived from an EMBL/GenBank/DDBJ whole genome shotgun (WGS) entry which is preliminary data.</text>
</comment>
<proteinExistence type="predicted"/>
<dbReference type="Proteomes" id="UP001583177">
    <property type="component" value="Unassembled WGS sequence"/>
</dbReference>
<reference evidence="2 3" key="1">
    <citation type="journal article" date="2024" name="IMA Fungus">
        <title>IMA Genome - F19 : A genome assembly and annotation guide to empower mycologists, including annotated draft genome sequences of Ceratocystis pirilliformis, Diaporthe australafricana, Fusarium ophioides, Paecilomyces lecythidis, and Sporothrix stenoceras.</title>
        <authorList>
            <person name="Aylward J."/>
            <person name="Wilson A.M."/>
            <person name="Visagie C.M."/>
            <person name="Spraker J."/>
            <person name="Barnes I."/>
            <person name="Buitendag C."/>
            <person name="Ceriani C."/>
            <person name="Del Mar Angel L."/>
            <person name="du Plessis D."/>
            <person name="Fuchs T."/>
            <person name="Gasser K."/>
            <person name="Kramer D."/>
            <person name="Li W."/>
            <person name="Munsamy K."/>
            <person name="Piso A."/>
            <person name="Price J.L."/>
            <person name="Sonnekus B."/>
            <person name="Thomas C."/>
            <person name="van der Nest A."/>
            <person name="van Dijk A."/>
            <person name="van Heerden A."/>
            <person name="van Vuuren N."/>
            <person name="Yilmaz N."/>
            <person name="Duong T.A."/>
            <person name="van der Merwe N.A."/>
            <person name="Wingfield M.J."/>
            <person name="Wingfield B.D."/>
        </authorList>
    </citation>
    <scope>NUCLEOTIDE SEQUENCE [LARGE SCALE GENOMIC DNA]</scope>
    <source>
        <strain evidence="2 3">CMW 18300</strain>
    </source>
</reference>
<evidence type="ECO:0000313" key="2">
    <source>
        <dbReference type="EMBL" id="KAL1881348.1"/>
    </source>
</evidence>
<keyword evidence="3" id="KW-1185">Reference proteome</keyword>
<feature type="compositionally biased region" description="Acidic residues" evidence="1">
    <location>
        <begin position="147"/>
        <end position="160"/>
    </location>
</feature>
<feature type="region of interest" description="Disordered" evidence="1">
    <location>
        <begin position="126"/>
        <end position="192"/>
    </location>
</feature>
<feature type="region of interest" description="Disordered" evidence="1">
    <location>
        <begin position="1"/>
        <end position="114"/>
    </location>
</feature>
<name>A0ABR3XZA0_9PEZI</name>
<accession>A0ABR3XZA0</accession>
<feature type="compositionally biased region" description="Polar residues" evidence="1">
    <location>
        <begin position="16"/>
        <end position="26"/>
    </location>
</feature>
<feature type="compositionally biased region" description="Polar residues" evidence="1">
    <location>
        <begin position="70"/>
        <end position="93"/>
    </location>
</feature>
<evidence type="ECO:0008006" key="4">
    <source>
        <dbReference type="Google" id="ProtNLM"/>
    </source>
</evidence>
<organism evidence="2 3">
    <name type="scientific">Diaporthe australafricana</name>
    <dbReference type="NCBI Taxonomy" id="127596"/>
    <lineage>
        <taxon>Eukaryota</taxon>
        <taxon>Fungi</taxon>
        <taxon>Dikarya</taxon>
        <taxon>Ascomycota</taxon>
        <taxon>Pezizomycotina</taxon>
        <taxon>Sordariomycetes</taxon>
        <taxon>Sordariomycetidae</taxon>
        <taxon>Diaporthales</taxon>
        <taxon>Diaporthaceae</taxon>
        <taxon>Diaporthe</taxon>
    </lineage>
</organism>
<feature type="compositionally biased region" description="Polar residues" evidence="1">
    <location>
        <begin position="161"/>
        <end position="180"/>
    </location>
</feature>
<evidence type="ECO:0000313" key="3">
    <source>
        <dbReference type="Proteomes" id="UP001583177"/>
    </source>
</evidence>
<feature type="compositionally biased region" description="Basic and acidic residues" evidence="1">
    <location>
        <begin position="183"/>
        <end position="192"/>
    </location>
</feature>
<protein>
    <recommendedName>
        <fullName evidence="4">BTB domain-containing protein</fullName>
    </recommendedName>
</protein>
<dbReference type="EMBL" id="JAWRVE010000006">
    <property type="protein sequence ID" value="KAL1881348.1"/>
    <property type="molecule type" value="Genomic_DNA"/>
</dbReference>
<gene>
    <name evidence="2" type="ORF">Daus18300_001201</name>
</gene>
<feature type="compositionally biased region" description="Polar residues" evidence="1">
    <location>
        <begin position="134"/>
        <end position="146"/>
    </location>
</feature>
<evidence type="ECO:0000256" key="1">
    <source>
        <dbReference type="SAM" id="MobiDB-lite"/>
    </source>
</evidence>
<feature type="compositionally biased region" description="Polar residues" evidence="1">
    <location>
        <begin position="43"/>
        <end position="60"/>
    </location>
</feature>
<sequence length="598" mass="65728">MPLPDTIPDSPDIVASSINDSDTDGASHTGEADDVLAPLPSDICSSVSKTDNSTTISEPTATVAVHEDLSSQQNTTSELMSSKNISDKTSGNPEPTAPTDVIPSQKPESVTGKVDEIELDRLALQQKVSDETGGRSTSPENAASTDPTEEVSVDGGDESNNDGSKTPVGNSTDIASNGTASPKDAKFVDPNDKVNNGNVIQFFFTSSTRKRPSSPVTSAPGCCNPRLDRDSDLYVKAKGEDGTVFVFEVVSAILDKASPKFEAMIFGTHKRGNREEWVWELEDNPALVASKPNPSQLSSVLQVFDKYEVKLEDTNYHLFAASWIDGFRNGLATSKLSTLEAFQVAYKIGDFKSTKALIRDAAHEISDEEGKRLLDFPIQQQGVLATLEAIRNEDLKFLLNALKVPFEYLMDASKVRDKHYCKSVDDHFECNQKLLGSLLANLVQQSLFPIPEPANYKGSVSSLIAKMEKMEIRGLYYPHIEMTKQRHCQCKLGQAGAIEEVKGKDGKRILPLSDDLLEDMYFASKRSGLLRKEKKEFEPYKDRLQDIDFLCLEEFKKDIWGWYDPTASESDTTGNSSDDSGIFDVIDTSVWVERKVSG</sequence>